<feature type="transmembrane region" description="Helical" evidence="1">
    <location>
        <begin position="5"/>
        <end position="22"/>
    </location>
</feature>
<keyword evidence="1" id="KW-1133">Transmembrane helix</keyword>
<feature type="transmembrane region" description="Helical" evidence="1">
    <location>
        <begin position="34"/>
        <end position="56"/>
    </location>
</feature>
<dbReference type="EMBL" id="MT144855">
    <property type="protein sequence ID" value="QJI00486.1"/>
    <property type="molecule type" value="Genomic_DNA"/>
</dbReference>
<reference evidence="2" key="1">
    <citation type="submission" date="2020-03" db="EMBL/GenBank/DDBJ databases">
        <title>The deep terrestrial virosphere.</title>
        <authorList>
            <person name="Holmfeldt K."/>
            <person name="Nilsson E."/>
            <person name="Simone D."/>
            <person name="Lopez-Fernandez M."/>
            <person name="Wu X."/>
            <person name="de Brujin I."/>
            <person name="Lundin D."/>
            <person name="Andersson A."/>
            <person name="Bertilsson S."/>
            <person name="Dopson M."/>
        </authorList>
    </citation>
    <scope>NUCLEOTIDE SEQUENCE</scope>
    <source>
        <strain evidence="2">TM448A00598</strain>
        <strain evidence="3">TM448B01969</strain>
    </source>
</reference>
<keyword evidence="1" id="KW-0812">Transmembrane</keyword>
<evidence type="ECO:0000313" key="2">
    <source>
        <dbReference type="EMBL" id="QJA47072.1"/>
    </source>
</evidence>
<accession>A0A6H1ZHW8</accession>
<dbReference type="EMBL" id="MT144030">
    <property type="protein sequence ID" value="QJA47072.1"/>
    <property type="molecule type" value="Genomic_DNA"/>
</dbReference>
<sequence>MFEFILTICKALTIVFFIYVASEVMNEWEVKNDAIISTWSAIAIVLAVAVVGYKLLF</sequence>
<organism evidence="2">
    <name type="scientific">viral metagenome</name>
    <dbReference type="NCBI Taxonomy" id="1070528"/>
    <lineage>
        <taxon>unclassified sequences</taxon>
        <taxon>metagenomes</taxon>
        <taxon>organismal metagenomes</taxon>
    </lineage>
</organism>
<evidence type="ECO:0000256" key="1">
    <source>
        <dbReference type="SAM" id="Phobius"/>
    </source>
</evidence>
<protein>
    <submittedName>
        <fullName evidence="2">Uncharacterized protein</fullName>
    </submittedName>
</protein>
<gene>
    <name evidence="2" type="ORF">TM448A00598_0018</name>
    <name evidence="3" type="ORF">TM448B01969_0012</name>
</gene>
<dbReference type="AlphaFoldDB" id="A0A6H1ZHW8"/>
<keyword evidence="1" id="KW-0472">Membrane</keyword>
<proteinExistence type="predicted"/>
<name>A0A6H1ZHW8_9ZZZZ</name>
<evidence type="ECO:0000313" key="3">
    <source>
        <dbReference type="EMBL" id="QJI00486.1"/>
    </source>
</evidence>